<dbReference type="PROSITE" id="PS51725">
    <property type="entry name" value="ABM"/>
    <property type="match status" value="1"/>
</dbReference>
<reference evidence="6" key="1">
    <citation type="submission" date="2023-07" db="EMBL/GenBank/DDBJ databases">
        <title>Genome content predicts the carbon catabolic preferences of heterotrophic bacteria.</title>
        <authorList>
            <person name="Gralka M."/>
        </authorList>
    </citation>
    <scope>NUCLEOTIDE SEQUENCE</scope>
    <source>
        <strain evidence="6">E2R20</strain>
    </source>
</reference>
<evidence type="ECO:0000256" key="3">
    <source>
        <dbReference type="ARBA" id="ARBA00032861"/>
    </source>
</evidence>
<keyword evidence="7" id="KW-1185">Reference proteome</keyword>
<feature type="domain" description="ABM" evidence="5">
    <location>
        <begin position="2"/>
        <end position="95"/>
    </location>
</feature>
<dbReference type="Gene3D" id="3.30.70.100">
    <property type="match status" value="1"/>
</dbReference>
<keyword evidence="4" id="KW-0175">Coiled coil</keyword>
<proteinExistence type="inferred from homology"/>
<dbReference type="InterPro" id="IPR007138">
    <property type="entry name" value="ABM_dom"/>
</dbReference>
<dbReference type="GO" id="GO:0004497">
    <property type="term" value="F:monooxygenase activity"/>
    <property type="evidence" value="ECO:0007669"/>
    <property type="project" value="UniProtKB-KW"/>
</dbReference>
<evidence type="ECO:0000313" key="7">
    <source>
        <dbReference type="Proteomes" id="UP001170310"/>
    </source>
</evidence>
<comment type="similarity">
    <text evidence="1">Belongs to the TRAP family.</text>
</comment>
<dbReference type="SUPFAM" id="SSF54909">
    <property type="entry name" value="Dimeric alpha+beta barrel"/>
    <property type="match status" value="1"/>
</dbReference>
<evidence type="ECO:0000256" key="4">
    <source>
        <dbReference type="SAM" id="Coils"/>
    </source>
</evidence>
<gene>
    <name evidence="6" type="ORF">Q4528_12280</name>
</gene>
<dbReference type="Proteomes" id="UP001170310">
    <property type="component" value="Unassembled WGS sequence"/>
</dbReference>
<evidence type="ECO:0000256" key="2">
    <source>
        <dbReference type="ARBA" id="ARBA00018486"/>
    </source>
</evidence>
<comment type="caution">
    <text evidence="6">The sequence shown here is derived from an EMBL/GenBank/DDBJ whole genome shotgun (WGS) entry which is preliminary data.</text>
</comment>
<organism evidence="6 7">
    <name type="scientific">Staphylococcus pasteuri_A</name>
    <dbReference type="NCBI Taxonomy" id="3062664"/>
    <lineage>
        <taxon>Bacteria</taxon>
        <taxon>Bacillati</taxon>
        <taxon>Bacillota</taxon>
        <taxon>Bacilli</taxon>
        <taxon>Bacillales</taxon>
        <taxon>Staphylococcaceae</taxon>
        <taxon>Staphylococcus</taxon>
    </lineage>
</organism>
<keyword evidence="6" id="KW-0560">Oxidoreductase</keyword>
<evidence type="ECO:0000313" key="6">
    <source>
        <dbReference type="EMBL" id="MDO6574905.1"/>
    </source>
</evidence>
<dbReference type="InterPro" id="IPR011008">
    <property type="entry name" value="Dimeric_a/b-barrel"/>
</dbReference>
<dbReference type="AlphaFoldDB" id="A0AAW7YVZ5"/>
<dbReference type="RefSeq" id="WP_017638004.1">
    <property type="nucleotide sequence ID" value="NZ_JAUOQO010000016.1"/>
</dbReference>
<dbReference type="EMBL" id="JAUOQO010000016">
    <property type="protein sequence ID" value="MDO6574905.1"/>
    <property type="molecule type" value="Genomic_DNA"/>
</dbReference>
<evidence type="ECO:0000256" key="1">
    <source>
        <dbReference type="ARBA" id="ARBA00009267"/>
    </source>
</evidence>
<accession>A0AAW7YVZ5</accession>
<dbReference type="Pfam" id="PF03992">
    <property type="entry name" value="ABM"/>
    <property type="match status" value="1"/>
</dbReference>
<protein>
    <recommendedName>
        <fullName evidence="2">Signal transduction protein TRAP</fullName>
    </recommendedName>
    <alternativeName>
        <fullName evidence="3">Target of RNAIII-activating protein</fullName>
    </alternativeName>
</protein>
<name>A0AAW7YVZ5_9STAP</name>
<keyword evidence="6" id="KW-0503">Monooxygenase</keyword>
<evidence type="ECO:0000259" key="5">
    <source>
        <dbReference type="PROSITE" id="PS51725"/>
    </source>
</evidence>
<sequence>MFIAQVTFSTSDESAKEVLLKKAENAKSDFEGFEGLIDAEVWKNETKSKIEYSIVSKWDEKKSFQNWVSRPSHVEEHKKMRKEEKEQQDSLKNKIEKTLKQYELFD</sequence>
<feature type="coiled-coil region" evidence="4">
    <location>
        <begin position="74"/>
        <end position="101"/>
    </location>
</feature>